<dbReference type="InterPro" id="IPR051132">
    <property type="entry name" value="3-5_Exonuclease_domain"/>
</dbReference>
<dbReference type="CDD" id="cd06141">
    <property type="entry name" value="WRN_exo"/>
    <property type="match status" value="1"/>
</dbReference>
<keyword evidence="4" id="KW-0378">Hydrolase</keyword>
<dbReference type="PANTHER" id="PTHR13620:SF109">
    <property type="entry name" value="3'-5' EXONUCLEASE"/>
    <property type="match status" value="1"/>
</dbReference>
<evidence type="ECO:0000256" key="5">
    <source>
        <dbReference type="ARBA" id="ARBA00022839"/>
    </source>
</evidence>
<dbReference type="Gene3D" id="3.30.420.10">
    <property type="entry name" value="Ribonuclease H-like superfamily/Ribonuclease H"/>
    <property type="match status" value="1"/>
</dbReference>
<evidence type="ECO:0000313" key="11">
    <source>
        <dbReference type="EMBL" id="KAJ3222837.1"/>
    </source>
</evidence>
<keyword evidence="2" id="KW-0540">Nuclease</keyword>
<keyword evidence="7" id="KW-0539">Nucleus</keyword>
<dbReference type="GO" id="GO:0008408">
    <property type="term" value="F:3'-5' exonuclease activity"/>
    <property type="evidence" value="ECO:0007669"/>
    <property type="project" value="InterPro"/>
</dbReference>
<dbReference type="SMART" id="SM00474">
    <property type="entry name" value="35EXOc"/>
    <property type="match status" value="1"/>
</dbReference>
<evidence type="ECO:0000259" key="10">
    <source>
        <dbReference type="SMART" id="SM00474"/>
    </source>
</evidence>
<accession>A0AAD5Y127</accession>
<dbReference type="SUPFAM" id="SSF53098">
    <property type="entry name" value="Ribonuclease H-like"/>
    <property type="match status" value="1"/>
</dbReference>
<dbReference type="InterPro" id="IPR002562">
    <property type="entry name" value="3'-5'_exonuclease_dom"/>
</dbReference>
<evidence type="ECO:0000313" key="12">
    <source>
        <dbReference type="Proteomes" id="UP001211065"/>
    </source>
</evidence>
<keyword evidence="12" id="KW-1185">Reference proteome</keyword>
<protein>
    <recommendedName>
        <fullName evidence="8">3'-5' exonuclease</fullName>
    </recommendedName>
    <alternativeName>
        <fullName evidence="9">Werner Syndrome-like exonuclease</fullName>
    </alternativeName>
</protein>
<evidence type="ECO:0000256" key="9">
    <source>
        <dbReference type="ARBA" id="ARBA00042761"/>
    </source>
</evidence>
<dbReference type="GO" id="GO:0005634">
    <property type="term" value="C:nucleus"/>
    <property type="evidence" value="ECO:0007669"/>
    <property type="project" value="UniProtKB-SubCell"/>
</dbReference>
<keyword evidence="6" id="KW-0460">Magnesium</keyword>
<feature type="domain" description="3'-5' exonuclease" evidence="10">
    <location>
        <begin position="3"/>
        <end position="187"/>
    </location>
</feature>
<dbReference type="GO" id="GO:0003676">
    <property type="term" value="F:nucleic acid binding"/>
    <property type="evidence" value="ECO:0007669"/>
    <property type="project" value="InterPro"/>
</dbReference>
<sequence>MTTIYCPTVEKSINALNMFKYNHFENNSSIALGFDIKWEVDSVKGKCLNKTAVVQLSNETTILIFHLVKMTFPLQLREILENGSIIKAGINIKQDCQKLYKDYNINSNGLLDLKDLAKQLPNEEKENSFSLQSLLERHCRYTIEKNEGSARCSNWERIPLTATQLRYAANDCYAHFCIFQSLIKKRDNVKSLQKENFTLILKSGIKTYVKEKEEKMKEEEKLDSKRVKYNKSTLEVDFFDDVESVQKVEKVDCSDIDCATFANIIPETLNFSEGSIKFKSNAEINEKIKFENNLSNDSTLHLSKVEFPMVTDAHSNPFTEKNWKLEKINQKSNNLLLQSVDNMNFLYLENKYNFLDIETQNNEDDEFFLDSKKMSMLRTAFK</sequence>
<dbReference type="GO" id="GO:0046872">
    <property type="term" value="F:metal ion binding"/>
    <property type="evidence" value="ECO:0007669"/>
    <property type="project" value="UniProtKB-KW"/>
</dbReference>
<dbReference type="AlphaFoldDB" id="A0AAD5Y127"/>
<dbReference type="EMBL" id="JADGJW010000157">
    <property type="protein sequence ID" value="KAJ3222837.1"/>
    <property type="molecule type" value="Genomic_DNA"/>
</dbReference>
<dbReference type="InterPro" id="IPR012337">
    <property type="entry name" value="RNaseH-like_sf"/>
</dbReference>
<evidence type="ECO:0000256" key="8">
    <source>
        <dbReference type="ARBA" id="ARBA00040531"/>
    </source>
</evidence>
<dbReference type="Pfam" id="PF01612">
    <property type="entry name" value="DNA_pol_A_exo1"/>
    <property type="match status" value="1"/>
</dbReference>
<evidence type="ECO:0000256" key="7">
    <source>
        <dbReference type="ARBA" id="ARBA00023242"/>
    </source>
</evidence>
<dbReference type="PANTHER" id="PTHR13620">
    <property type="entry name" value="3-5 EXONUCLEASE"/>
    <property type="match status" value="1"/>
</dbReference>
<evidence type="ECO:0000256" key="4">
    <source>
        <dbReference type="ARBA" id="ARBA00022801"/>
    </source>
</evidence>
<dbReference type="Proteomes" id="UP001211065">
    <property type="component" value="Unassembled WGS sequence"/>
</dbReference>
<gene>
    <name evidence="11" type="ORF">HK099_001854</name>
</gene>
<name>A0AAD5Y127_9FUNG</name>
<comment type="caution">
    <text evidence="11">The sequence shown here is derived from an EMBL/GenBank/DDBJ whole genome shotgun (WGS) entry which is preliminary data.</text>
</comment>
<dbReference type="InterPro" id="IPR036397">
    <property type="entry name" value="RNaseH_sf"/>
</dbReference>
<evidence type="ECO:0000256" key="6">
    <source>
        <dbReference type="ARBA" id="ARBA00022842"/>
    </source>
</evidence>
<comment type="subcellular location">
    <subcellularLocation>
        <location evidence="1">Nucleus</location>
    </subcellularLocation>
</comment>
<organism evidence="11 12">
    <name type="scientific">Clydaea vesicula</name>
    <dbReference type="NCBI Taxonomy" id="447962"/>
    <lineage>
        <taxon>Eukaryota</taxon>
        <taxon>Fungi</taxon>
        <taxon>Fungi incertae sedis</taxon>
        <taxon>Chytridiomycota</taxon>
        <taxon>Chytridiomycota incertae sedis</taxon>
        <taxon>Chytridiomycetes</taxon>
        <taxon>Lobulomycetales</taxon>
        <taxon>Lobulomycetaceae</taxon>
        <taxon>Clydaea</taxon>
    </lineage>
</organism>
<keyword evidence="5" id="KW-0269">Exonuclease</keyword>
<dbReference type="GO" id="GO:0006139">
    <property type="term" value="P:nucleobase-containing compound metabolic process"/>
    <property type="evidence" value="ECO:0007669"/>
    <property type="project" value="InterPro"/>
</dbReference>
<evidence type="ECO:0000256" key="1">
    <source>
        <dbReference type="ARBA" id="ARBA00004123"/>
    </source>
</evidence>
<proteinExistence type="predicted"/>
<keyword evidence="3" id="KW-0479">Metal-binding</keyword>
<evidence type="ECO:0000256" key="2">
    <source>
        <dbReference type="ARBA" id="ARBA00022722"/>
    </source>
</evidence>
<reference evidence="11" key="1">
    <citation type="submission" date="2020-05" db="EMBL/GenBank/DDBJ databases">
        <title>Phylogenomic resolution of chytrid fungi.</title>
        <authorList>
            <person name="Stajich J.E."/>
            <person name="Amses K."/>
            <person name="Simmons R."/>
            <person name="Seto K."/>
            <person name="Myers J."/>
            <person name="Bonds A."/>
            <person name="Quandt C.A."/>
            <person name="Barry K."/>
            <person name="Liu P."/>
            <person name="Grigoriev I."/>
            <person name="Longcore J.E."/>
            <person name="James T.Y."/>
        </authorList>
    </citation>
    <scope>NUCLEOTIDE SEQUENCE</scope>
    <source>
        <strain evidence="11">JEL0476</strain>
    </source>
</reference>
<evidence type="ECO:0000256" key="3">
    <source>
        <dbReference type="ARBA" id="ARBA00022723"/>
    </source>
</evidence>